<feature type="transmembrane region" description="Helical" evidence="1">
    <location>
        <begin position="182"/>
        <end position="203"/>
    </location>
</feature>
<dbReference type="Proteomes" id="UP000887572">
    <property type="component" value="Unplaced"/>
</dbReference>
<evidence type="ECO:0000313" key="2">
    <source>
        <dbReference type="Proteomes" id="UP000887572"/>
    </source>
</evidence>
<dbReference type="AlphaFoldDB" id="A0A914HCN5"/>
<evidence type="ECO:0000313" key="3">
    <source>
        <dbReference type="WBParaSite" id="Gr19_v10_g16130.t1"/>
    </source>
</evidence>
<organism evidence="2 3">
    <name type="scientific">Globodera rostochiensis</name>
    <name type="common">Golden nematode worm</name>
    <name type="synonym">Heterodera rostochiensis</name>
    <dbReference type="NCBI Taxonomy" id="31243"/>
    <lineage>
        <taxon>Eukaryota</taxon>
        <taxon>Metazoa</taxon>
        <taxon>Ecdysozoa</taxon>
        <taxon>Nematoda</taxon>
        <taxon>Chromadorea</taxon>
        <taxon>Rhabditida</taxon>
        <taxon>Tylenchina</taxon>
        <taxon>Tylenchomorpha</taxon>
        <taxon>Tylenchoidea</taxon>
        <taxon>Heteroderidae</taxon>
        <taxon>Heteroderinae</taxon>
        <taxon>Globodera</taxon>
    </lineage>
</organism>
<dbReference type="WBParaSite" id="Gr19_v10_g16130.t1">
    <property type="protein sequence ID" value="Gr19_v10_g16130.t1"/>
    <property type="gene ID" value="Gr19_v10_g16130"/>
</dbReference>
<evidence type="ECO:0000256" key="1">
    <source>
        <dbReference type="SAM" id="Phobius"/>
    </source>
</evidence>
<keyword evidence="2" id="KW-1185">Reference proteome</keyword>
<protein>
    <submittedName>
        <fullName evidence="3">F-box domain-containing protein</fullName>
    </submittedName>
</protein>
<proteinExistence type="predicted"/>
<keyword evidence="1" id="KW-0472">Membrane</keyword>
<accession>A0A914HCN5</accession>
<reference evidence="3" key="1">
    <citation type="submission" date="2022-11" db="UniProtKB">
        <authorList>
            <consortium name="WormBaseParasite"/>
        </authorList>
    </citation>
    <scope>IDENTIFICATION</scope>
</reference>
<sequence length="364" mass="41467">MADQPRVKRRRMNQIQIANDVWLNIFPFLGPDQLIRKLSLISCRFNALVGVYFKKRTWALGDLEIRRSMDVLSAQFVNHRDERAPIPQGAPPDEVIGFKRITIRYIDHTVIDFLHRIQHLLINNAEQHISVALEIASSEGRSWHVVSRHIWPLLASNIDTLHLVVDDPLGLFMLRRYMSPTVLRNCAALRLLYVGTLFIHGFAPLDDRGGATDSQAVSKWLHTPRADGRPKVFHFSTRSNSQQMVDGLKEIFLSPSAAAAAANAATPAVAVSFIIVMRLRRFQNAVEPVPFVLDNERTGERLALRRVQDKMWLIERSPNGADATQWTEWTREALEEVTRDQQQRPQNSVINVHVANRVIGFVQS</sequence>
<keyword evidence="1" id="KW-1133">Transmembrane helix</keyword>
<feature type="transmembrane region" description="Helical" evidence="1">
    <location>
        <begin position="251"/>
        <end position="276"/>
    </location>
</feature>
<name>A0A914HCN5_GLORO</name>
<keyword evidence="1" id="KW-0812">Transmembrane</keyword>